<dbReference type="GO" id="GO:0015036">
    <property type="term" value="F:disulfide oxidoreductase activity"/>
    <property type="evidence" value="ECO:0007669"/>
    <property type="project" value="InterPro"/>
</dbReference>
<proteinExistence type="inferred from homology"/>
<dbReference type="EMBL" id="JMTB01000077">
    <property type="protein sequence ID" value="KFC06865.1"/>
    <property type="molecule type" value="Genomic_DNA"/>
</dbReference>
<dbReference type="RefSeq" id="WP_038156800.1">
    <property type="nucleotide sequence ID" value="NZ_JMTB01000077.1"/>
</dbReference>
<evidence type="ECO:0000313" key="15">
    <source>
        <dbReference type="Proteomes" id="UP000028630"/>
    </source>
</evidence>
<dbReference type="SUPFAM" id="SSF52833">
    <property type="entry name" value="Thioredoxin-like"/>
    <property type="match status" value="1"/>
</dbReference>
<organism evidence="14 15">
    <name type="scientific">Trabulsiella guamensis ATCC 49490</name>
    <dbReference type="NCBI Taxonomy" id="1005994"/>
    <lineage>
        <taxon>Bacteria</taxon>
        <taxon>Pseudomonadati</taxon>
        <taxon>Pseudomonadota</taxon>
        <taxon>Gammaproteobacteria</taxon>
        <taxon>Enterobacterales</taxon>
        <taxon>Enterobacteriaceae</taxon>
        <taxon>Trabulsiella</taxon>
    </lineage>
</organism>
<protein>
    <recommendedName>
        <fullName evidence="3">Thiol:disulfide interchange protein DsbE</fullName>
    </recommendedName>
    <alternativeName>
        <fullName evidence="12">Cytochrome c biogenesis protein CcmG</fullName>
    </alternativeName>
</protein>
<keyword evidence="8" id="KW-1133">Transmembrane helix</keyword>
<evidence type="ECO:0000256" key="3">
    <source>
        <dbReference type="ARBA" id="ARBA00013827"/>
    </source>
</evidence>
<dbReference type="PANTHER" id="PTHR42852:SF6">
    <property type="entry name" value="THIOL:DISULFIDE INTERCHANGE PROTEIN DSBE"/>
    <property type="match status" value="1"/>
</dbReference>
<comment type="similarity">
    <text evidence="2">Belongs to the thioredoxin family. DsbE subfamily.</text>
</comment>
<gene>
    <name evidence="14" type="primary">dsbE</name>
    <name evidence="14" type="ORF">GTGU_02268</name>
</gene>
<evidence type="ECO:0000259" key="13">
    <source>
        <dbReference type="PROSITE" id="PS51352"/>
    </source>
</evidence>
<reference evidence="15" key="1">
    <citation type="submission" date="2014-05" db="EMBL/GenBank/DDBJ databases">
        <title>ATOL: Assembling a taxonomically balanced genome-scale reconstruction of the evolutionary history of the Enterobacteriaceae.</title>
        <authorList>
            <person name="Plunkett G. III"/>
            <person name="Neeno-Eckwall E.C."/>
            <person name="Glasner J.D."/>
            <person name="Perna N.T."/>
        </authorList>
    </citation>
    <scope>NUCLEOTIDE SEQUENCE [LARGE SCALE GENOMIC DNA]</scope>
    <source>
        <strain evidence="15">ATCC 49490</strain>
    </source>
</reference>
<dbReference type="InterPro" id="IPR036249">
    <property type="entry name" value="Thioredoxin-like_sf"/>
</dbReference>
<keyword evidence="4" id="KW-1003">Cell membrane</keyword>
<evidence type="ECO:0000256" key="10">
    <source>
        <dbReference type="ARBA" id="ARBA00023157"/>
    </source>
</evidence>
<name>A0A085A9H0_9ENTR</name>
<dbReference type="InterPro" id="IPR050553">
    <property type="entry name" value="Thioredoxin_ResA/DsbE_sf"/>
</dbReference>
<evidence type="ECO:0000256" key="12">
    <source>
        <dbReference type="ARBA" id="ARBA00032826"/>
    </source>
</evidence>
<dbReference type="Proteomes" id="UP000028630">
    <property type="component" value="Unassembled WGS sequence"/>
</dbReference>
<dbReference type="NCBIfam" id="NF011941">
    <property type="entry name" value="PRK15412.1"/>
    <property type="match status" value="1"/>
</dbReference>
<dbReference type="NCBIfam" id="TIGR00385">
    <property type="entry name" value="dsbE"/>
    <property type="match status" value="1"/>
</dbReference>
<dbReference type="InterPro" id="IPR013740">
    <property type="entry name" value="Redoxin"/>
</dbReference>
<dbReference type="PANTHER" id="PTHR42852">
    <property type="entry name" value="THIOL:DISULFIDE INTERCHANGE PROTEIN DSBE"/>
    <property type="match status" value="1"/>
</dbReference>
<dbReference type="Gene3D" id="3.40.30.10">
    <property type="entry name" value="Glutaredoxin"/>
    <property type="match status" value="1"/>
</dbReference>
<keyword evidence="7" id="KW-0201">Cytochrome c-type biogenesis</keyword>
<dbReference type="PROSITE" id="PS00194">
    <property type="entry name" value="THIOREDOXIN_1"/>
    <property type="match status" value="1"/>
</dbReference>
<dbReference type="PROSITE" id="PS51352">
    <property type="entry name" value="THIOREDOXIN_2"/>
    <property type="match status" value="1"/>
</dbReference>
<dbReference type="eggNOG" id="COG0526">
    <property type="taxonomic scope" value="Bacteria"/>
</dbReference>
<evidence type="ECO:0000256" key="2">
    <source>
        <dbReference type="ARBA" id="ARBA00007758"/>
    </source>
</evidence>
<dbReference type="InterPro" id="IPR017937">
    <property type="entry name" value="Thioredoxin_CS"/>
</dbReference>
<dbReference type="FunFam" id="3.40.30.10:FF:000040">
    <property type="entry name" value="Thiol:disulfide interchange protein DsbE"/>
    <property type="match status" value="1"/>
</dbReference>
<keyword evidence="9" id="KW-0472">Membrane</keyword>
<evidence type="ECO:0000256" key="4">
    <source>
        <dbReference type="ARBA" id="ARBA00022475"/>
    </source>
</evidence>
<evidence type="ECO:0000256" key="7">
    <source>
        <dbReference type="ARBA" id="ARBA00022748"/>
    </source>
</evidence>
<dbReference type="InterPro" id="IPR013766">
    <property type="entry name" value="Thioredoxin_domain"/>
</dbReference>
<evidence type="ECO:0000256" key="9">
    <source>
        <dbReference type="ARBA" id="ARBA00023136"/>
    </source>
</evidence>
<dbReference type="AlphaFoldDB" id="A0A085A9H0"/>
<evidence type="ECO:0000256" key="11">
    <source>
        <dbReference type="ARBA" id="ARBA00023284"/>
    </source>
</evidence>
<dbReference type="OrthoDB" id="9799347at2"/>
<keyword evidence="5" id="KW-0997">Cell inner membrane</keyword>
<evidence type="ECO:0000256" key="6">
    <source>
        <dbReference type="ARBA" id="ARBA00022692"/>
    </source>
</evidence>
<evidence type="ECO:0000256" key="5">
    <source>
        <dbReference type="ARBA" id="ARBA00022519"/>
    </source>
</evidence>
<dbReference type="Pfam" id="PF08534">
    <property type="entry name" value="Redoxin"/>
    <property type="match status" value="1"/>
</dbReference>
<keyword evidence="6" id="KW-0812">Transmembrane</keyword>
<feature type="domain" description="Thioredoxin" evidence="13">
    <location>
        <begin position="39"/>
        <end position="177"/>
    </location>
</feature>
<evidence type="ECO:0000256" key="1">
    <source>
        <dbReference type="ARBA" id="ARBA00004383"/>
    </source>
</evidence>
<dbReference type="GO" id="GO:0005886">
    <property type="term" value="C:plasma membrane"/>
    <property type="evidence" value="ECO:0007669"/>
    <property type="project" value="UniProtKB-SubCell"/>
</dbReference>
<dbReference type="InterPro" id="IPR004799">
    <property type="entry name" value="Periplasmic_diS_OxRdtase_DsbE"/>
</dbReference>
<dbReference type="GO" id="GO:0030288">
    <property type="term" value="C:outer membrane-bounded periplasmic space"/>
    <property type="evidence" value="ECO:0007669"/>
    <property type="project" value="InterPro"/>
</dbReference>
<accession>A0A085A9H0</accession>
<comment type="subcellular location">
    <subcellularLocation>
        <location evidence="1">Cell inner membrane</location>
        <topology evidence="1">Single-pass membrane protein</topology>
        <orientation evidence="1">Periplasmic side</orientation>
    </subcellularLocation>
</comment>
<evidence type="ECO:0000256" key="8">
    <source>
        <dbReference type="ARBA" id="ARBA00022989"/>
    </source>
</evidence>
<keyword evidence="11" id="KW-0676">Redox-active center</keyword>
<sequence length="185" mass="20680">MKRNVLLIPFFIFLAIAAALLWQLARNAEGDTPTNLESALIGKPVPAFRLESLDEPGKVYDAAVLTQGKPVLLNVWATWCPTCRAEHQFLNQLAAQGVRVVGMNYKDERAKAMTWLKELGNPYALSLFDGDGMLGLDLGVYGAPETFLIDGKGIIRYRHAGDMNIKVWEQEVKPLWDRYSQEAKS</sequence>
<dbReference type="GO" id="GO:0017004">
    <property type="term" value="P:cytochrome complex assembly"/>
    <property type="evidence" value="ECO:0007669"/>
    <property type="project" value="UniProtKB-KW"/>
</dbReference>
<keyword evidence="14" id="KW-0560">Oxidoreductase</keyword>
<dbReference type="CDD" id="cd03010">
    <property type="entry name" value="TlpA_like_DsbE"/>
    <property type="match status" value="1"/>
</dbReference>
<comment type="caution">
    <text evidence="14">The sequence shown here is derived from an EMBL/GenBank/DDBJ whole genome shotgun (WGS) entry which is preliminary data.</text>
</comment>
<keyword evidence="10" id="KW-1015">Disulfide bond</keyword>
<keyword evidence="15" id="KW-1185">Reference proteome</keyword>
<evidence type="ECO:0000313" key="14">
    <source>
        <dbReference type="EMBL" id="KFC06865.1"/>
    </source>
</evidence>